<proteinExistence type="predicted"/>
<gene>
    <name evidence="2" type="ORF">PSYICH_LOCUS3418</name>
</gene>
<evidence type="ECO:0000256" key="1">
    <source>
        <dbReference type="SAM" id="MobiDB-lite"/>
    </source>
</evidence>
<evidence type="ECO:0000313" key="3">
    <source>
        <dbReference type="Proteomes" id="UP001153636"/>
    </source>
</evidence>
<dbReference type="Proteomes" id="UP001153636">
    <property type="component" value="Chromosome 12"/>
</dbReference>
<accession>A0A9P0CHA2</accession>
<feature type="compositionally biased region" description="Basic residues" evidence="1">
    <location>
        <begin position="1"/>
        <end position="14"/>
    </location>
</feature>
<protein>
    <submittedName>
        <fullName evidence="2">Uncharacterized protein</fullName>
    </submittedName>
</protein>
<feature type="region of interest" description="Disordered" evidence="1">
    <location>
        <begin position="405"/>
        <end position="425"/>
    </location>
</feature>
<feature type="region of interest" description="Disordered" evidence="1">
    <location>
        <begin position="1"/>
        <end position="35"/>
    </location>
</feature>
<organism evidence="2 3">
    <name type="scientific">Psylliodes chrysocephalus</name>
    <dbReference type="NCBI Taxonomy" id="3402493"/>
    <lineage>
        <taxon>Eukaryota</taxon>
        <taxon>Metazoa</taxon>
        <taxon>Ecdysozoa</taxon>
        <taxon>Arthropoda</taxon>
        <taxon>Hexapoda</taxon>
        <taxon>Insecta</taxon>
        <taxon>Pterygota</taxon>
        <taxon>Neoptera</taxon>
        <taxon>Endopterygota</taxon>
        <taxon>Coleoptera</taxon>
        <taxon>Polyphaga</taxon>
        <taxon>Cucujiformia</taxon>
        <taxon>Chrysomeloidea</taxon>
        <taxon>Chrysomelidae</taxon>
        <taxon>Galerucinae</taxon>
        <taxon>Alticini</taxon>
        <taxon>Psylliodes</taxon>
    </lineage>
</organism>
<dbReference type="OrthoDB" id="6728192at2759"/>
<dbReference type="EMBL" id="OV651824">
    <property type="protein sequence ID" value="CAH1102224.1"/>
    <property type="molecule type" value="Genomic_DNA"/>
</dbReference>
<keyword evidence="3" id="KW-1185">Reference proteome</keyword>
<reference evidence="2" key="1">
    <citation type="submission" date="2022-01" db="EMBL/GenBank/DDBJ databases">
        <authorList>
            <person name="King R."/>
        </authorList>
    </citation>
    <scope>NUCLEOTIDE SEQUENCE</scope>
</reference>
<evidence type="ECO:0000313" key="2">
    <source>
        <dbReference type="EMBL" id="CAH1102224.1"/>
    </source>
</evidence>
<sequence length="506" mass="58375">MYKINKRPTRKRKDCQKASEKRAGQSRKLEGNNISQRLTIPPEFFRTGVVASTSYNSSKGKESKEGKDNCVVDNFHGLFDKCLNIRRSERIIKKSAQKTNHNHIVGVSGQENLSNSSDEINYPVPISAPKEDFQGVFNNGLKLNSYENHDILNPHNREERKGKHTLKRSKSIFDEINDLYIKSSQKLKRQLSNTSHENDFNLKFCSLLLKQLDKNIAFSPKTLLACKSKIFSEIRKLENILSGKVKMETSCPEKRREYYYEQEESDDTNWEYYSKSEWVYQTPERQKMIPPRVEENQLMQPAVIYTTKKHTQIFELNANVGDLSNVEGRNDVVYNKKFMNHLVTLNNTEEMDVDMGPCPSTLTFPIPNYFPSQNAAACCDNAFSFTQPKEKDDFMNVFARPSKKSNRETLQFPSESKRKLEENSFSARRAKNVRNIADEKRSAIKKKLRMSSSDAFQLNMPKFKLNQPDFSQEVDGGNDFSFMESDPVVGFDFKNLPCCSTNQMGF</sequence>
<dbReference type="AlphaFoldDB" id="A0A9P0CHA2"/>
<name>A0A9P0CHA2_9CUCU</name>
<feature type="compositionally biased region" description="Basic and acidic residues" evidence="1">
    <location>
        <begin position="15"/>
        <end position="30"/>
    </location>
</feature>